<dbReference type="AlphaFoldDB" id="A0A0S4J6W4"/>
<sequence>MHFWFSFLCLCVVARQCLAAASLTDGDGVTVIPCTNSVGYYSVLSNNRYVLNCSGSTVAGSEKLPFMNLYPTMMLETEARGISRTSFFENVTILVTGGGMLPSRRSSQLCN</sequence>
<evidence type="ECO:0000313" key="2">
    <source>
        <dbReference type="EMBL" id="CUG74453.1"/>
    </source>
</evidence>
<dbReference type="EMBL" id="CYKH01000975">
    <property type="protein sequence ID" value="CUG74453.1"/>
    <property type="molecule type" value="Genomic_DNA"/>
</dbReference>
<organism evidence="2 3">
    <name type="scientific">Bodo saltans</name>
    <name type="common">Flagellated protozoan</name>
    <dbReference type="NCBI Taxonomy" id="75058"/>
    <lineage>
        <taxon>Eukaryota</taxon>
        <taxon>Discoba</taxon>
        <taxon>Euglenozoa</taxon>
        <taxon>Kinetoplastea</taxon>
        <taxon>Metakinetoplastina</taxon>
        <taxon>Eubodonida</taxon>
        <taxon>Bodonidae</taxon>
        <taxon>Bodo</taxon>
    </lineage>
</organism>
<evidence type="ECO:0000313" key="3">
    <source>
        <dbReference type="Proteomes" id="UP000051952"/>
    </source>
</evidence>
<proteinExistence type="predicted"/>
<dbReference type="Proteomes" id="UP000051952">
    <property type="component" value="Unassembled WGS sequence"/>
</dbReference>
<evidence type="ECO:0008006" key="4">
    <source>
        <dbReference type="Google" id="ProtNLM"/>
    </source>
</evidence>
<accession>A0A0S4J6W4</accession>
<reference evidence="3" key="1">
    <citation type="submission" date="2015-09" db="EMBL/GenBank/DDBJ databases">
        <authorList>
            <consortium name="Pathogen Informatics"/>
        </authorList>
    </citation>
    <scope>NUCLEOTIDE SEQUENCE [LARGE SCALE GENOMIC DNA]</scope>
    <source>
        <strain evidence="3">Lake Konstanz</strain>
    </source>
</reference>
<protein>
    <recommendedName>
        <fullName evidence="4">Membrane-associated protein</fullName>
    </recommendedName>
</protein>
<dbReference type="VEuPathDB" id="TriTrypDB:BSAL_84435"/>
<name>A0A0S4J6W4_BODSA</name>
<evidence type="ECO:0000256" key="1">
    <source>
        <dbReference type="SAM" id="SignalP"/>
    </source>
</evidence>
<gene>
    <name evidence="2" type="ORF">BSAL_84435</name>
</gene>
<feature type="chain" id="PRO_5006622130" description="Membrane-associated protein" evidence="1">
    <location>
        <begin position="20"/>
        <end position="111"/>
    </location>
</feature>
<feature type="signal peptide" evidence="1">
    <location>
        <begin position="1"/>
        <end position="19"/>
    </location>
</feature>
<keyword evidence="3" id="KW-1185">Reference proteome</keyword>
<keyword evidence="1" id="KW-0732">Signal</keyword>